<dbReference type="EC" id="5.3.1.16" evidence="5 12"/>
<dbReference type="Gene3D" id="3.20.20.70">
    <property type="entry name" value="Aldolase class I"/>
    <property type="match status" value="1"/>
</dbReference>
<dbReference type="NCBIfam" id="NF010112">
    <property type="entry name" value="PRK13585.1"/>
    <property type="match status" value="1"/>
</dbReference>
<evidence type="ECO:0000256" key="8">
    <source>
        <dbReference type="ARBA" id="ARBA00022605"/>
    </source>
</evidence>
<dbReference type="AlphaFoldDB" id="F3ZX36"/>
<dbReference type="InterPro" id="IPR044524">
    <property type="entry name" value="Isoase_HisA-like"/>
</dbReference>
<dbReference type="PANTHER" id="PTHR43090">
    <property type="entry name" value="1-(5-PHOSPHORIBOSYL)-5-[(5-PHOSPHORIBOSYLAMINO)METHYLIDENEAMINO] IMIDAZOLE-4-CARBOXAMIDE ISOMERASE"/>
    <property type="match status" value="1"/>
</dbReference>
<protein>
    <recommendedName>
        <fullName evidence="6 12">1-(5-phosphoribosyl)-5-[(5-phosphoribosylamino)methylideneamino] imidazole-4-carboxamide isomerase</fullName>
        <ecNumber evidence="5 12">5.3.1.16</ecNumber>
    </recommendedName>
    <alternativeName>
        <fullName evidence="11 12">Phosphoribosylformimino-5-aminoimidazole carboxamide ribotide isomerase</fullName>
    </alternativeName>
</protein>
<dbReference type="FunFam" id="3.20.20.70:FF:000009">
    <property type="entry name" value="1-(5-phosphoribosyl)-5-[(5-phosphoribosylamino)methylideneamino] imidazole-4-carboxamide isomerase"/>
    <property type="match status" value="1"/>
</dbReference>
<dbReference type="HAMAP" id="MF_01014">
    <property type="entry name" value="HisA"/>
    <property type="match status" value="1"/>
</dbReference>
<reference evidence="16" key="1">
    <citation type="submission" date="2010-11" db="EMBL/GenBank/DDBJ databases">
        <title>The complete genome of Mahella australiensis DSM 15567.</title>
        <authorList>
            <consortium name="US DOE Joint Genome Institute (JGI-PGF)"/>
            <person name="Lucas S."/>
            <person name="Copeland A."/>
            <person name="Lapidus A."/>
            <person name="Bruce D."/>
            <person name="Goodwin L."/>
            <person name="Pitluck S."/>
            <person name="Kyrpides N."/>
            <person name="Mavromatis K."/>
            <person name="Pagani I."/>
            <person name="Ivanova N."/>
            <person name="Teshima H."/>
            <person name="Brettin T."/>
            <person name="Detter J.C."/>
            <person name="Han C."/>
            <person name="Tapia R."/>
            <person name="Land M."/>
            <person name="Hauser L."/>
            <person name="Markowitz V."/>
            <person name="Cheng J.-F."/>
            <person name="Hugenholtz P."/>
            <person name="Woyke T."/>
            <person name="Wu D."/>
            <person name="Spring S."/>
            <person name="Pukall R."/>
            <person name="Steenblock K."/>
            <person name="Schneider S."/>
            <person name="Klenk H.-P."/>
            <person name="Eisen J.A."/>
        </authorList>
    </citation>
    <scope>NUCLEOTIDE SEQUENCE [LARGE SCALE GENOMIC DNA]</scope>
    <source>
        <strain evidence="16">DSM 15567 / CIP 107919 / 50-1 BON</strain>
    </source>
</reference>
<proteinExistence type="inferred from homology"/>
<evidence type="ECO:0000256" key="2">
    <source>
        <dbReference type="ARBA" id="ARBA00004496"/>
    </source>
</evidence>
<evidence type="ECO:0000256" key="5">
    <source>
        <dbReference type="ARBA" id="ARBA00012550"/>
    </source>
</evidence>
<evidence type="ECO:0000256" key="9">
    <source>
        <dbReference type="ARBA" id="ARBA00023102"/>
    </source>
</evidence>
<evidence type="ECO:0000256" key="13">
    <source>
        <dbReference type="RuleBase" id="RU003657"/>
    </source>
</evidence>
<dbReference type="InterPro" id="IPR006062">
    <property type="entry name" value="His_biosynth"/>
</dbReference>
<dbReference type="UniPathway" id="UPA00031">
    <property type="reaction ID" value="UER00009"/>
</dbReference>
<evidence type="ECO:0000313" key="16">
    <source>
        <dbReference type="Proteomes" id="UP000008457"/>
    </source>
</evidence>
<dbReference type="Pfam" id="PF00977">
    <property type="entry name" value="His_biosynth"/>
    <property type="match status" value="1"/>
</dbReference>
<comment type="subcellular location">
    <subcellularLocation>
        <location evidence="2 12 14">Cytoplasm</location>
    </subcellularLocation>
</comment>
<feature type="active site" description="Proton acceptor" evidence="12">
    <location>
        <position position="8"/>
    </location>
</feature>
<dbReference type="InterPro" id="IPR006063">
    <property type="entry name" value="HisA_bact_arch"/>
</dbReference>
<dbReference type="EMBL" id="CP002360">
    <property type="protein sequence ID" value="AEE95485.1"/>
    <property type="molecule type" value="Genomic_DNA"/>
</dbReference>
<dbReference type="SUPFAM" id="SSF51366">
    <property type="entry name" value="Ribulose-phoshate binding barrel"/>
    <property type="match status" value="1"/>
</dbReference>
<keyword evidence="16" id="KW-1185">Reference proteome</keyword>
<evidence type="ECO:0000256" key="3">
    <source>
        <dbReference type="ARBA" id="ARBA00005133"/>
    </source>
</evidence>
<dbReference type="CDD" id="cd04732">
    <property type="entry name" value="HisA"/>
    <property type="match status" value="1"/>
</dbReference>
<keyword evidence="7 12" id="KW-0963">Cytoplasm</keyword>
<dbReference type="OrthoDB" id="9807749at2"/>
<dbReference type="STRING" id="697281.Mahau_0268"/>
<comment type="similarity">
    <text evidence="4 12 13">Belongs to the HisA/HisF family.</text>
</comment>
<keyword evidence="8 12" id="KW-0028">Amino-acid biosynthesis</keyword>
<organism evidence="15 16">
    <name type="scientific">Mahella australiensis (strain DSM 15567 / CIP 107919 / 50-1 BON)</name>
    <dbReference type="NCBI Taxonomy" id="697281"/>
    <lineage>
        <taxon>Bacteria</taxon>
        <taxon>Bacillati</taxon>
        <taxon>Bacillota</taxon>
        <taxon>Clostridia</taxon>
        <taxon>Thermoanaerobacterales</taxon>
        <taxon>Thermoanaerobacterales Family IV. Incertae Sedis</taxon>
        <taxon>Mahella</taxon>
    </lineage>
</organism>
<dbReference type="KEGG" id="mas:Mahau_0268"/>
<evidence type="ECO:0000256" key="7">
    <source>
        <dbReference type="ARBA" id="ARBA00022490"/>
    </source>
</evidence>
<gene>
    <name evidence="12" type="primary">hisA</name>
    <name evidence="15" type="ordered locus">Mahau_0268</name>
</gene>
<dbReference type="eggNOG" id="COG0106">
    <property type="taxonomic scope" value="Bacteria"/>
</dbReference>
<dbReference type="InterPro" id="IPR023016">
    <property type="entry name" value="HisA/PriA"/>
</dbReference>
<accession>F3ZX36</accession>
<reference evidence="15 16" key="2">
    <citation type="journal article" date="2011" name="Stand. Genomic Sci.">
        <title>Complete genome sequence of Mahella australiensis type strain (50-1 BON).</title>
        <authorList>
            <person name="Sikorski J."/>
            <person name="Teshima H."/>
            <person name="Nolan M."/>
            <person name="Lucas S."/>
            <person name="Hammon N."/>
            <person name="Deshpande S."/>
            <person name="Cheng J.F."/>
            <person name="Pitluck S."/>
            <person name="Liolios K."/>
            <person name="Pagani I."/>
            <person name="Ivanova N."/>
            <person name="Huntemann M."/>
            <person name="Mavromatis K."/>
            <person name="Ovchinikova G."/>
            <person name="Pati A."/>
            <person name="Tapia R."/>
            <person name="Han C."/>
            <person name="Goodwin L."/>
            <person name="Chen A."/>
            <person name="Palaniappan K."/>
            <person name="Land M."/>
            <person name="Hauser L."/>
            <person name="Ngatchou-Djao O.D."/>
            <person name="Rohde M."/>
            <person name="Pukall R."/>
            <person name="Spring S."/>
            <person name="Abt B."/>
            <person name="Goker M."/>
            <person name="Detter J.C."/>
            <person name="Woyke T."/>
            <person name="Bristow J."/>
            <person name="Markowitz V."/>
            <person name="Hugenholtz P."/>
            <person name="Eisen J.A."/>
            <person name="Kyrpides N.C."/>
            <person name="Klenk H.P."/>
            <person name="Lapidus A."/>
        </authorList>
    </citation>
    <scope>NUCLEOTIDE SEQUENCE [LARGE SCALE GENOMIC DNA]</scope>
    <source>
        <strain evidence="16">DSM 15567 / CIP 107919 / 50-1 BON</strain>
    </source>
</reference>
<keyword evidence="9 12" id="KW-0368">Histidine biosynthesis</keyword>
<dbReference type="GO" id="GO:0003949">
    <property type="term" value="F:1-(5-phosphoribosyl)-5-[(5-phosphoribosylamino)methylideneamino]imidazole-4-carboxamide isomerase activity"/>
    <property type="evidence" value="ECO:0007669"/>
    <property type="project" value="UniProtKB-UniRule"/>
</dbReference>
<dbReference type="Proteomes" id="UP000008457">
    <property type="component" value="Chromosome"/>
</dbReference>
<evidence type="ECO:0000256" key="6">
    <source>
        <dbReference type="ARBA" id="ARBA00018464"/>
    </source>
</evidence>
<dbReference type="HOGENOM" id="CLU_048577_1_1_9"/>
<name>F3ZX36_MAHA5</name>
<evidence type="ECO:0000313" key="15">
    <source>
        <dbReference type="EMBL" id="AEE95485.1"/>
    </source>
</evidence>
<evidence type="ECO:0000256" key="1">
    <source>
        <dbReference type="ARBA" id="ARBA00000901"/>
    </source>
</evidence>
<dbReference type="InterPro" id="IPR011060">
    <property type="entry name" value="RibuloseP-bd_barrel"/>
</dbReference>
<dbReference type="GO" id="GO:0005737">
    <property type="term" value="C:cytoplasm"/>
    <property type="evidence" value="ECO:0007669"/>
    <property type="project" value="UniProtKB-SubCell"/>
</dbReference>
<feature type="active site" description="Proton donor" evidence="12">
    <location>
        <position position="130"/>
    </location>
</feature>
<evidence type="ECO:0000256" key="11">
    <source>
        <dbReference type="ARBA" id="ARBA00030547"/>
    </source>
</evidence>
<sequence length="238" mass="24958">MMIYPAIDIKGGKCVRLVQGDAGRQTVYEDDPLAAALRWQSAGAQWLHVVDLDGAFVGASANMEAIKSIVLSVDIPVQLGGGMRSMDVISYMLDEVGVSRVVIGTAAIEQPSLVEQAVRRYDNRIAVGIDAKGGMVAVRGWVDITGVSACDLAGQMSAMGVKTIIYTDISKDGMLAGPNVKAIADMAKSFAGDVIASGGVSDLDDIKRLKEAGAAGVIIGKALYDGRINLEDALELEE</sequence>
<comment type="catalytic activity">
    <reaction evidence="1 12 14">
        <text>1-(5-phospho-beta-D-ribosyl)-5-[(5-phospho-beta-D-ribosylamino)methylideneamino]imidazole-4-carboxamide = 5-[(5-phospho-1-deoxy-D-ribulos-1-ylimino)methylamino]-1-(5-phospho-beta-D-ribosyl)imidazole-4-carboxamide</text>
        <dbReference type="Rhea" id="RHEA:15469"/>
        <dbReference type="ChEBI" id="CHEBI:58435"/>
        <dbReference type="ChEBI" id="CHEBI:58525"/>
        <dbReference type="EC" id="5.3.1.16"/>
    </reaction>
</comment>
<evidence type="ECO:0000256" key="4">
    <source>
        <dbReference type="ARBA" id="ARBA00009667"/>
    </source>
</evidence>
<dbReference type="InterPro" id="IPR013785">
    <property type="entry name" value="Aldolase_TIM"/>
</dbReference>
<dbReference type="PANTHER" id="PTHR43090:SF2">
    <property type="entry name" value="1-(5-PHOSPHORIBOSYL)-5-[(5-PHOSPHORIBOSYLAMINO)METHYLIDENEAMINO] IMIDAZOLE-4-CARBOXAMIDE ISOMERASE"/>
    <property type="match status" value="1"/>
</dbReference>
<dbReference type="RefSeq" id="WP_013779918.1">
    <property type="nucleotide sequence ID" value="NC_015520.1"/>
</dbReference>
<dbReference type="GO" id="GO:0000105">
    <property type="term" value="P:L-histidine biosynthetic process"/>
    <property type="evidence" value="ECO:0007669"/>
    <property type="project" value="UniProtKB-UniRule"/>
</dbReference>
<evidence type="ECO:0000256" key="14">
    <source>
        <dbReference type="RuleBase" id="RU003658"/>
    </source>
</evidence>
<comment type="pathway">
    <text evidence="3 12 14">Amino-acid biosynthesis; L-histidine biosynthesis; L-histidine from 5-phospho-alpha-D-ribose 1-diphosphate: step 4/9.</text>
</comment>
<dbReference type="NCBIfam" id="TIGR00007">
    <property type="entry name" value="1-(5-phosphoribosyl)-5-[(5-phosphoribosylamino)methylideneamino]imidazole-4-carboxamide isomerase"/>
    <property type="match status" value="1"/>
</dbReference>
<dbReference type="GO" id="GO:0000162">
    <property type="term" value="P:L-tryptophan biosynthetic process"/>
    <property type="evidence" value="ECO:0007669"/>
    <property type="project" value="TreeGrafter"/>
</dbReference>
<evidence type="ECO:0000256" key="12">
    <source>
        <dbReference type="HAMAP-Rule" id="MF_01014"/>
    </source>
</evidence>
<evidence type="ECO:0000256" key="10">
    <source>
        <dbReference type="ARBA" id="ARBA00023235"/>
    </source>
</evidence>
<keyword evidence="10 12" id="KW-0413">Isomerase</keyword>